<proteinExistence type="predicted"/>
<dbReference type="PATRIC" id="fig|710421.3.peg.2110"/>
<accession>I4BHY5</accession>
<sequence length="39" mass="4239" precursor="true">MEVVGWIAVVVVAAAILAGAVIGVRSIPDVQRYLKMRRM</sequence>
<dbReference type="InterPro" id="IPR054188">
    <property type="entry name" value="DUF6893"/>
</dbReference>
<gene>
    <name evidence="2" type="ordered locus">Mycch_2109</name>
</gene>
<keyword evidence="1" id="KW-0472">Membrane</keyword>
<keyword evidence="3" id="KW-1185">Reference proteome</keyword>
<evidence type="ECO:0000313" key="2">
    <source>
        <dbReference type="EMBL" id="AFM16892.1"/>
    </source>
</evidence>
<keyword evidence="1" id="KW-1133">Transmembrane helix</keyword>
<dbReference type="KEGG" id="mcb:Mycch_2109"/>
<dbReference type="EMBL" id="CP003053">
    <property type="protein sequence ID" value="AFM16892.1"/>
    <property type="molecule type" value="Genomic_DNA"/>
</dbReference>
<dbReference type="Proteomes" id="UP000006057">
    <property type="component" value="Chromosome"/>
</dbReference>
<dbReference type="Pfam" id="PF21833">
    <property type="entry name" value="DUF6893"/>
    <property type="match status" value="1"/>
</dbReference>
<reference evidence="2 3" key="1">
    <citation type="submission" date="2012-06" db="EMBL/GenBank/DDBJ databases">
        <title>Complete sequence of chromosome of Mycobacterium chubuense NBB4.</title>
        <authorList>
            <consortium name="US DOE Joint Genome Institute"/>
            <person name="Lucas S."/>
            <person name="Han J."/>
            <person name="Lapidus A."/>
            <person name="Cheng J.-F."/>
            <person name="Goodwin L."/>
            <person name="Pitluck S."/>
            <person name="Peters L."/>
            <person name="Mikhailova N."/>
            <person name="Teshima H."/>
            <person name="Detter J.C."/>
            <person name="Han C."/>
            <person name="Tapia R."/>
            <person name="Land M."/>
            <person name="Hauser L."/>
            <person name="Kyrpides N."/>
            <person name="Ivanova N."/>
            <person name="Pagani I."/>
            <person name="Mattes T."/>
            <person name="Holmes A."/>
            <person name="Rutledge P."/>
            <person name="Paulsen I."/>
            <person name="Coleman N."/>
            <person name="Woyke T."/>
        </authorList>
    </citation>
    <scope>NUCLEOTIDE SEQUENCE [LARGE SCALE GENOMIC DNA]</scope>
    <source>
        <strain evidence="2 3">NBB4</strain>
    </source>
</reference>
<dbReference type="RefSeq" id="WP_014815372.1">
    <property type="nucleotide sequence ID" value="NC_018027.1"/>
</dbReference>
<dbReference type="AlphaFoldDB" id="I4BHY5"/>
<evidence type="ECO:0000313" key="3">
    <source>
        <dbReference type="Proteomes" id="UP000006057"/>
    </source>
</evidence>
<keyword evidence="1" id="KW-0812">Transmembrane</keyword>
<dbReference type="eggNOG" id="ENOG5031QDP">
    <property type="taxonomic scope" value="Bacteria"/>
</dbReference>
<dbReference type="HOGENOM" id="CLU_219606_1_0_11"/>
<evidence type="ECO:0000256" key="1">
    <source>
        <dbReference type="SAM" id="Phobius"/>
    </source>
</evidence>
<feature type="transmembrane region" description="Helical" evidence="1">
    <location>
        <begin position="6"/>
        <end position="28"/>
    </location>
</feature>
<organism evidence="2 3">
    <name type="scientific">Mycolicibacterium chubuense (strain NBB4)</name>
    <name type="common">Mycobacterium chubuense</name>
    <dbReference type="NCBI Taxonomy" id="710421"/>
    <lineage>
        <taxon>Bacteria</taxon>
        <taxon>Bacillati</taxon>
        <taxon>Actinomycetota</taxon>
        <taxon>Actinomycetes</taxon>
        <taxon>Mycobacteriales</taxon>
        <taxon>Mycobacteriaceae</taxon>
        <taxon>Mycolicibacterium</taxon>
    </lineage>
</organism>
<protein>
    <submittedName>
        <fullName evidence="2">Uncharacterized protein</fullName>
    </submittedName>
</protein>
<name>I4BHY5_MYCCN</name>